<keyword evidence="3" id="KW-0285">Flavoprotein</keyword>
<gene>
    <name evidence="8" type="ORF">A3K06_00795</name>
</gene>
<dbReference type="Proteomes" id="UP000176547">
    <property type="component" value="Unassembled WGS sequence"/>
</dbReference>
<dbReference type="AlphaFoldDB" id="A0A1F5NCM6"/>
<keyword evidence="6" id="KW-0472">Membrane</keyword>
<evidence type="ECO:0000259" key="7">
    <source>
        <dbReference type="Pfam" id="PF07992"/>
    </source>
</evidence>
<name>A0A1F5NCM6_9BACT</name>
<evidence type="ECO:0000256" key="4">
    <source>
        <dbReference type="ARBA" id="ARBA00022827"/>
    </source>
</evidence>
<comment type="caution">
    <text evidence="8">The sequence shown here is derived from an EMBL/GenBank/DDBJ whole genome shotgun (WGS) entry which is preliminary data.</text>
</comment>
<feature type="domain" description="FAD/NAD(P)-binding" evidence="7">
    <location>
        <begin position="7"/>
        <end position="319"/>
    </location>
</feature>
<comment type="similarity">
    <text evidence="2">Belongs to the NADH dehydrogenase family.</text>
</comment>
<evidence type="ECO:0000256" key="2">
    <source>
        <dbReference type="ARBA" id="ARBA00005272"/>
    </source>
</evidence>
<organism evidence="8 9">
    <name type="scientific">Candidatus Doudnabacteria bacterium RIFCSPHIGHO2_01_52_17</name>
    <dbReference type="NCBI Taxonomy" id="1817820"/>
    <lineage>
        <taxon>Bacteria</taxon>
        <taxon>Candidatus Doudnaibacteriota</taxon>
    </lineage>
</organism>
<evidence type="ECO:0000313" key="8">
    <source>
        <dbReference type="EMBL" id="OGE75200.1"/>
    </source>
</evidence>
<dbReference type="InterPro" id="IPR051169">
    <property type="entry name" value="NADH-Q_oxidoreductase"/>
</dbReference>
<keyword evidence="4" id="KW-0274">FAD</keyword>
<proteinExistence type="inferred from homology"/>
<keyword evidence="6" id="KW-1133">Transmembrane helix</keyword>
<dbReference type="PANTHER" id="PTHR42913:SF3">
    <property type="entry name" value="64 KDA MITOCHONDRIAL NADH DEHYDROGENASE (EUROFUNG)"/>
    <property type="match status" value="1"/>
</dbReference>
<accession>A0A1F5NCM6</accession>
<comment type="cofactor">
    <cofactor evidence="1">
        <name>FAD</name>
        <dbReference type="ChEBI" id="CHEBI:57692"/>
    </cofactor>
</comment>
<evidence type="ECO:0000256" key="3">
    <source>
        <dbReference type="ARBA" id="ARBA00022630"/>
    </source>
</evidence>
<dbReference type="GO" id="GO:0019646">
    <property type="term" value="P:aerobic electron transport chain"/>
    <property type="evidence" value="ECO:0007669"/>
    <property type="project" value="TreeGrafter"/>
</dbReference>
<dbReference type="PRINTS" id="PR00368">
    <property type="entry name" value="FADPNR"/>
</dbReference>
<sequence>MNKRTRRILIAGGGFGGISAALALEKEKKPNMEIMLVSDKPHFEYKPALYRVVTGRSPLEVCIPISEILGKKNIAFAVDEIKSIDPLKKVVKCVSGADYQFDYLVLALGSETAYFDIPGLKNFSFGFKSISEAMRLKKHLHDLFVECKNRKGSIDEKISLLQVVVVGAGPSGVELTGELVVFMKRLAQEYGVDQSLISVDLIEAAPRILPAVSERVSRKVAHRLRHIGVNIFTNRSMTKEEMEQISVRGMTVKTETVVWTAGVEPNRLYKSIGGFSFDEKGRVVVDEFLRAKRFENIFIVGDGAATVNSGMAQTAIYDGYAVTENILRLMRNKPPETYRPKKAYYALPVGPGWAATSLGFITFYGSIGWLMRRFADFRYFLSILPFQKAVTVFRRGKNLCDTCGICQPETGGPVKNNPIL</sequence>
<evidence type="ECO:0000313" key="9">
    <source>
        <dbReference type="Proteomes" id="UP000176547"/>
    </source>
</evidence>
<dbReference type="Gene3D" id="3.50.50.100">
    <property type="match status" value="1"/>
</dbReference>
<feature type="transmembrane region" description="Helical" evidence="6">
    <location>
        <begin position="352"/>
        <end position="371"/>
    </location>
</feature>
<dbReference type="GO" id="GO:0003955">
    <property type="term" value="F:NAD(P)H dehydrogenase (quinone) activity"/>
    <property type="evidence" value="ECO:0007669"/>
    <property type="project" value="TreeGrafter"/>
</dbReference>
<keyword evidence="6" id="KW-0812">Transmembrane</keyword>
<reference evidence="8 9" key="1">
    <citation type="journal article" date="2016" name="Nat. Commun.">
        <title>Thousands of microbial genomes shed light on interconnected biogeochemical processes in an aquifer system.</title>
        <authorList>
            <person name="Anantharaman K."/>
            <person name="Brown C.T."/>
            <person name="Hug L.A."/>
            <person name="Sharon I."/>
            <person name="Castelle C.J."/>
            <person name="Probst A.J."/>
            <person name="Thomas B.C."/>
            <person name="Singh A."/>
            <person name="Wilkins M.J."/>
            <person name="Karaoz U."/>
            <person name="Brodie E.L."/>
            <person name="Williams K.H."/>
            <person name="Hubbard S.S."/>
            <person name="Banfield J.F."/>
        </authorList>
    </citation>
    <scope>NUCLEOTIDE SEQUENCE [LARGE SCALE GENOMIC DNA]</scope>
</reference>
<dbReference type="EMBL" id="MFEG01000033">
    <property type="protein sequence ID" value="OGE75200.1"/>
    <property type="molecule type" value="Genomic_DNA"/>
</dbReference>
<protein>
    <recommendedName>
        <fullName evidence="7">FAD/NAD(P)-binding domain-containing protein</fullName>
    </recommendedName>
</protein>
<evidence type="ECO:0000256" key="1">
    <source>
        <dbReference type="ARBA" id="ARBA00001974"/>
    </source>
</evidence>
<keyword evidence="5" id="KW-0560">Oxidoreductase</keyword>
<dbReference type="InterPro" id="IPR023753">
    <property type="entry name" value="FAD/NAD-binding_dom"/>
</dbReference>
<dbReference type="PANTHER" id="PTHR42913">
    <property type="entry name" value="APOPTOSIS-INDUCING FACTOR 1"/>
    <property type="match status" value="1"/>
</dbReference>
<dbReference type="Pfam" id="PF07992">
    <property type="entry name" value="Pyr_redox_2"/>
    <property type="match status" value="1"/>
</dbReference>
<dbReference type="SUPFAM" id="SSF51905">
    <property type="entry name" value="FAD/NAD(P)-binding domain"/>
    <property type="match status" value="2"/>
</dbReference>
<dbReference type="InterPro" id="IPR036188">
    <property type="entry name" value="FAD/NAD-bd_sf"/>
</dbReference>
<evidence type="ECO:0000256" key="6">
    <source>
        <dbReference type="SAM" id="Phobius"/>
    </source>
</evidence>
<evidence type="ECO:0000256" key="5">
    <source>
        <dbReference type="ARBA" id="ARBA00023002"/>
    </source>
</evidence>